<dbReference type="GO" id="GO:0005737">
    <property type="term" value="C:cytoplasm"/>
    <property type="evidence" value="ECO:0007669"/>
    <property type="project" value="TreeGrafter"/>
</dbReference>
<dbReference type="GO" id="GO:0016197">
    <property type="term" value="P:endosomal transport"/>
    <property type="evidence" value="ECO:0007669"/>
    <property type="project" value="TreeGrafter"/>
</dbReference>
<reference evidence="8" key="1">
    <citation type="submission" date="2025-08" db="UniProtKB">
        <authorList>
            <consortium name="RefSeq"/>
        </authorList>
    </citation>
    <scope>IDENTIFICATION</scope>
    <source>
        <tissue evidence="8">Blood</tissue>
    </source>
</reference>
<dbReference type="SMART" id="SM00027">
    <property type="entry name" value="EH"/>
    <property type="match status" value="2"/>
</dbReference>
<feature type="region of interest" description="Disordered" evidence="4">
    <location>
        <begin position="322"/>
        <end position="351"/>
    </location>
</feature>
<dbReference type="Gene3D" id="1.10.238.10">
    <property type="entry name" value="EF-hand"/>
    <property type="match status" value="2"/>
</dbReference>
<dbReference type="SUPFAM" id="SSF47473">
    <property type="entry name" value="EF-hand"/>
    <property type="match status" value="2"/>
</dbReference>
<dbReference type="InterPro" id="IPR018247">
    <property type="entry name" value="EF_Hand_1_Ca_BS"/>
</dbReference>
<evidence type="ECO:0000313" key="7">
    <source>
        <dbReference type="Proteomes" id="UP001190640"/>
    </source>
</evidence>
<protein>
    <submittedName>
        <fullName evidence="8">RalBP1-associated Eps domain-containing protein 2 isoform X1</fullName>
    </submittedName>
</protein>
<dbReference type="GeneID" id="129325812"/>
<dbReference type="CDD" id="cd00052">
    <property type="entry name" value="EH"/>
    <property type="match status" value="1"/>
</dbReference>
<proteinExistence type="predicted"/>
<dbReference type="CTD" id="9185"/>
<feature type="compositionally biased region" description="Basic and acidic residues" evidence="4">
    <location>
        <begin position="322"/>
        <end position="331"/>
    </location>
</feature>
<feature type="domain" description="EH" evidence="5">
    <location>
        <begin position="195"/>
        <end position="286"/>
    </location>
</feature>
<keyword evidence="7" id="KW-1185">Reference proteome</keyword>
<keyword evidence="3" id="KW-0175">Coiled coil</keyword>
<dbReference type="AlphaFoldDB" id="A0AA97KSU8"/>
<dbReference type="InterPro" id="IPR000261">
    <property type="entry name" value="EH_dom"/>
</dbReference>
<feature type="domain" description="EF-hand" evidence="6">
    <location>
        <begin position="464"/>
        <end position="499"/>
    </location>
</feature>
<feature type="region of interest" description="Disordered" evidence="4">
    <location>
        <begin position="626"/>
        <end position="670"/>
    </location>
</feature>
<dbReference type="GO" id="GO:0005886">
    <property type="term" value="C:plasma membrane"/>
    <property type="evidence" value="ECO:0007669"/>
    <property type="project" value="TreeGrafter"/>
</dbReference>
<name>A0AA97KSU8_EUBMA</name>
<evidence type="ECO:0000259" key="5">
    <source>
        <dbReference type="PROSITE" id="PS50031"/>
    </source>
</evidence>
<dbReference type="PROSITE" id="PS50222">
    <property type="entry name" value="EF_HAND_2"/>
    <property type="match status" value="1"/>
</dbReference>
<dbReference type="GO" id="GO:0005509">
    <property type="term" value="F:calcium ion binding"/>
    <property type="evidence" value="ECO:0007669"/>
    <property type="project" value="InterPro"/>
</dbReference>
<dbReference type="PROSITE" id="PS00018">
    <property type="entry name" value="EF_HAND_1"/>
    <property type="match status" value="1"/>
</dbReference>
<evidence type="ECO:0000256" key="3">
    <source>
        <dbReference type="SAM" id="Coils"/>
    </source>
</evidence>
<dbReference type="GO" id="GO:0006897">
    <property type="term" value="P:endocytosis"/>
    <property type="evidence" value="ECO:0007669"/>
    <property type="project" value="TreeGrafter"/>
</dbReference>
<dbReference type="PROSITE" id="PS50031">
    <property type="entry name" value="EH"/>
    <property type="match status" value="2"/>
</dbReference>
<evidence type="ECO:0000313" key="8">
    <source>
        <dbReference type="RefSeq" id="XP_054829699.1"/>
    </source>
</evidence>
<feature type="coiled-coil region" evidence="3">
    <location>
        <begin position="815"/>
        <end position="853"/>
    </location>
</feature>
<sequence length="863" mass="95401">MRRAVSSWEAQALCRCLERLFPRRSFLHRSGLGRARGREAEFPHPGPKEPPRAVVWRGPFPLPTCPRLRGQPSPRGGRLFLLLRAGVRRRLQCRSAAWARALGRLFSSFCWKRRRLPPAAAKKEAGRRRLPFLPAGGAAAPFRSAPGRRSAEDCAFPAAAEQLTEALGRSPASSLLMEPGATAASAAALFLAGSEQQFYSELFSLCCGGQAAPEAGTAPAAGGSKVAELFRASQLPPETLHQITELCGAKRVGYFGHAQFYVALKLIAAAQSGIPVRLENIQNELPLPRFMALKIDNEMRYSHPAEAHGAKFQIPHATAERRLDEGDKQQDAKSPTLSPIDSPPASPSSYQRIPLTYGYGILRSGLEQQHGGPYEVRHSTHQQEGPTSGNYGSKSVPAHSSLTRSFSVEREPQDNSSSNYSDDPWRITEEQREYYINQFKFLQPDLNSFISGSVAKNFFTKSKLPIPELSHIWELSDVDCDGALTLSEFCAAFHLVVARKNGYLLPDTLPETLLPDYLQAASLKPKCDCVLNSYSESLSVGQQTRDFSRTELETVREHPNNSEPLILFEATSVKPETSPEDAPNEIALTQDAINDDKQGLKISASAQTIPKECKVSQHMAVKTVAQESNTLKARPRSRSYSSTSIEDAMKKGGEPPTPPPRPQKSHSRASSLDLNRMFQQNTQARAGWLPLPPALPPRPFGSQVSHHITNVEPNAQLKSSYKDFRLEEQMEQESVVELHLPTTKASSQVEESSLVKKEVLFTQPPSKPIRRKFRPEGQMLENQELSPTKSVASSLAAIKPHHSIPKQSSKQKKAIQTAIRKNKEANAVLARLNSELQQQLKEVHKERTALETQLEQLRPVTVL</sequence>
<feature type="region of interest" description="Disordered" evidence="4">
    <location>
        <begin position="371"/>
        <end position="424"/>
    </location>
</feature>
<dbReference type="InterPro" id="IPR002048">
    <property type="entry name" value="EF_hand_dom"/>
</dbReference>
<keyword evidence="1" id="KW-0479">Metal-binding</keyword>
<dbReference type="RefSeq" id="XP_054829699.1">
    <property type="nucleotide sequence ID" value="XM_054973724.1"/>
</dbReference>
<dbReference type="KEGG" id="emc:129325812"/>
<evidence type="ECO:0000259" key="6">
    <source>
        <dbReference type="PROSITE" id="PS50222"/>
    </source>
</evidence>
<dbReference type="Pfam" id="PF12763">
    <property type="entry name" value="EH"/>
    <property type="match status" value="2"/>
</dbReference>
<dbReference type="Proteomes" id="UP001190640">
    <property type="component" value="Chromosome 3"/>
</dbReference>
<evidence type="ECO:0000256" key="1">
    <source>
        <dbReference type="ARBA" id="ARBA00022723"/>
    </source>
</evidence>
<keyword evidence="2" id="KW-0106">Calcium</keyword>
<evidence type="ECO:0000256" key="4">
    <source>
        <dbReference type="SAM" id="MobiDB-lite"/>
    </source>
</evidence>
<dbReference type="InterPro" id="IPR011992">
    <property type="entry name" value="EF-hand-dom_pair"/>
</dbReference>
<feature type="domain" description="EH" evidence="5">
    <location>
        <begin position="431"/>
        <end position="515"/>
    </location>
</feature>
<evidence type="ECO:0000256" key="2">
    <source>
        <dbReference type="ARBA" id="ARBA00022837"/>
    </source>
</evidence>
<feature type="compositionally biased region" description="Polar residues" evidence="4">
    <location>
        <begin position="382"/>
        <end position="406"/>
    </location>
</feature>
<accession>A0AA97KSU8</accession>
<dbReference type="PANTHER" id="PTHR11216:SF64">
    <property type="entry name" value="RALBP1-ASSOCIATED EPS DOMAIN-CONTAINING PROTEIN 2"/>
    <property type="match status" value="1"/>
</dbReference>
<organism evidence="7 8">
    <name type="scientific">Eublepharis macularius</name>
    <name type="common">Leopard gecko</name>
    <name type="synonym">Cyrtodactylus macularius</name>
    <dbReference type="NCBI Taxonomy" id="481883"/>
    <lineage>
        <taxon>Eukaryota</taxon>
        <taxon>Metazoa</taxon>
        <taxon>Chordata</taxon>
        <taxon>Craniata</taxon>
        <taxon>Vertebrata</taxon>
        <taxon>Euteleostomi</taxon>
        <taxon>Lepidosauria</taxon>
        <taxon>Squamata</taxon>
        <taxon>Bifurcata</taxon>
        <taxon>Gekkota</taxon>
        <taxon>Eublepharidae</taxon>
        <taxon>Eublepharinae</taxon>
        <taxon>Eublepharis</taxon>
    </lineage>
</organism>
<dbReference type="PANTHER" id="PTHR11216">
    <property type="entry name" value="EH DOMAIN"/>
    <property type="match status" value="1"/>
</dbReference>
<gene>
    <name evidence="8" type="primary">REPS2</name>
</gene>